<dbReference type="GO" id="GO:0005634">
    <property type="term" value="C:nucleus"/>
    <property type="evidence" value="ECO:0007669"/>
    <property type="project" value="UniProtKB-SubCell"/>
</dbReference>
<dbReference type="PROSITE" id="PS00036">
    <property type="entry name" value="BZIP_BASIC"/>
    <property type="match status" value="1"/>
</dbReference>
<dbReference type="InterPro" id="IPR045314">
    <property type="entry name" value="bZIP_plant_GBF1"/>
</dbReference>
<evidence type="ECO:0000313" key="10">
    <source>
        <dbReference type="EMBL" id="KAF9593059.1"/>
    </source>
</evidence>
<feature type="compositionally biased region" description="Polar residues" evidence="8">
    <location>
        <begin position="162"/>
        <end position="171"/>
    </location>
</feature>
<comment type="subcellular location">
    <subcellularLocation>
        <location evidence="1">Nucleus</location>
    </subcellularLocation>
</comment>
<evidence type="ECO:0000256" key="7">
    <source>
        <dbReference type="SAM" id="Coils"/>
    </source>
</evidence>
<accession>A0A835H6M6</accession>
<keyword evidence="11" id="KW-1185">Reference proteome</keyword>
<dbReference type="AlphaFoldDB" id="A0A835H6M6"/>
<organism evidence="10 11">
    <name type="scientific">Coptis chinensis</name>
    <dbReference type="NCBI Taxonomy" id="261450"/>
    <lineage>
        <taxon>Eukaryota</taxon>
        <taxon>Viridiplantae</taxon>
        <taxon>Streptophyta</taxon>
        <taxon>Embryophyta</taxon>
        <taxon>Tracheophyta</taxon>
        <taxon>Spermatophyta</taxon>
        <taxon>Magnoliopsida</taxon>
        <taxon>Ranunculales</taxon>
        <taxon>Ranunculaceae</taxon>
        <taxon>Coptidoideae</taxon>
        <taxon>Coptis</taxon>
    </lineage>
</organism>
<dbReference type="OrthoDB" id="1642657at2759"/>
<dbReference type="PROSITE" id="PS50217">
    <property type="entry name" value="BZIP"/>
    <property type="match status" value="1"/>
</dbReference>
<evidence type="ECO:0000256" key="8">
    <source>
        <dbReference type="SAM" id="MobiDB-lite"/>
    </source>
</evidence>
<dbReference type="InterPro" id="IPR012900">
    <property type="entry name" value="MFMR"/>
</dbReference>
<feature type="region of interest" description="Disordered" evidence="8">
    <location>
        <begin position="118"/>
        <end position="216"/>
    </location>
</feature>
<keyword evidence="6" id="KW-0539">Nucleus</keyword>
<dbReference type="InterPro" id="IPR046347">
    <property type="entry name" value="bZIP_sf"/>
</dbReference>
<proteinExistence type="inferred from homology"/>
<feature type="compositionally biased region" description="Basic and acidic residues" evidence="8">
    <location>
        <begin position="265"/>
        <end position="297"/>
    </location>
</feature>
<dbReference type="SMART" id="SM00338">
    <property type="entry name" value="BRLZ"/>
    <property type="match status" value="1"/>
</dbReference>
<keyword evidence="4" id="KW-0238">DNA-binding</keyword>
<comment type="similarity">
    <text evidence="2">Belongs to the bZIP family.</text>
</comment>
<gene>
    <name evidence="10" type="ORF">IFM89_020066</name>
</gene>
<dbReference type="Pfam" id="PF07777">
    <property type="entry name" value="MFMR"/>
    <property type="match status" value="1"/>
</dbReference>
<comment type="caution">
    <text evidence="10">The sequence shown here is derived from an EMBL/GenBank/DDBJ whole genome shotgun (WGS) entry which is preliminary data.</text>
</comment>
<keyword evidence="3" id="KW-0805">Transcription regulation</keyword>
<dbReference type="GO" id="GO:0000976">
    <property type="term" value="F:transcription cis-regulatory region binding"/>
    <property type="evidence" value="ECO:0007669"/>
    <property type="project" value="UniProtKB-ARBA"/>
</dbReference>
<name>A0A835H6M6_9MAGN</name>
<evidence type="ECO:0000256" key="2">
    <source>
        <dbReference type="ARBA" id="ARBA00007163"/>
    </source>
</evidence>
<evidence type="ECO:0000256" key="3">
    <source>
        <dbReference type="ARBA" id="ARBA00023015"/>
    </source>
</evidence>
<dbReference type="Pfam" id="PF00170">
    <property type="entry name" value="bZIP_1"/>
    <property type="match status" value="1"/>
</dbReference>
<feature type="region of interest" description="Disordered" evidence="8">
    <location>
        <begin position="1"/>
        <end position="23"/>
    </location>
</feature>
<evidence type="ECO:0000256" key="1">
    <source>
        <dbReference type="ARBA" id="ARBA00004123"/>
    </source>
</evidence>
<dbReference type="InterPro" id="IPR044827">
    <property type="entry name" value="GBF-like"/>
</dbReference>
<evidence type="ECO:0000256" key="6">
    <source>
        <dbReference type="ARBA" id="ARBA00023242"/>
    </source>
</evidence>
<evidence type="ECO:0000256" key="4">
    <source>
        <dbReference type="ARBA" id="ARBA00023125"/>
    </source>
</evidence>
<sequence>MGSSGDEALDKPEKPSSPAPEQANVHVYPDWAAYQAYYGAGVTLPPPYFNSSVPGHPPHPYMWGPQPMMPPYGTPYAAMYAHGGVYHHPSVSVGSHAHGGPSSPAVAVASPLSIAAPCKSTSNKEDGLLKKKMKGPDGLAGSTGTGNEGNAAGTHSEEDGTEASSNGSDGNTEAGDGQVQRKGSRDGTPPRGKEGKVNPQEASNKSLGISGAPFETGGKQLETVFPLRMAPALEMMASSTGKRKTTVPPAPAAALPAHDGLPSEPRMKDERVIKREKRKQSNRESARRSRLRKQVESEELALKVDSLNVENLALRSEINRLTENSKKLRIENTALMEKVKNAQLEQSGVTLSSKTDEQSSATICTENFLSRVHNSDVTKNQHLESGAHENPNSGTKLHQLLKSSPRADAVVAG</sequence>
<dbReference type="EMBL" id="JADFTS010000008">
    <property type="protein sequence ID" value="KAF9593059.1"/>
    <property type="molecule type" value="Genomic_DNA"/>
</dbReference>
<dbReference type="GO" id="GO:0003700">
    <property type="term" value="F:DNA-binding transcription factor activity"/>
    <property type="evidence" value="ECO:0007669"/>
    <property type="project" value="InterPro"/>
</dbReference>
<keyword evidence="5" id="KW-0804">Transcription</keyword>
<evidence type="ECO:0000259" key="9">
    <source>
        <dbReference type="PROSITE" id="PS50217"/>
    </source>
</evidence>
<dbReference type="InterPro" id="IPR004827">
    <property type="entry name" value="bZIP"/>
</dbReference>
<dbReference type="CDD" id="cd14702">
    <property type="entry name" value="bZIP_plant_GBF1"/>
    <property type="match status" value="1"/>
</dbReference>
<dbReference type="SUPFAM" id="SSF57959">
    <property type="entry name" value="Leucine zipper domain"/>
    <property type="match status" value="1"/>
</dbReference>
<feature type="region of interest" description="Disordered" evidence="8">
    <location>
        <begin position="383"/>
        <end position="413"/>
    </location>
</feature>
<evidence type="ECO:0000313" key="11">
    <source>
        <dbReference type="Proteomes" id="UP000631114"/>
    </source>
</evidence>
<feature type="domain" description="BZIP" evidence="9">
    <location>
        <begin position="272"/>
        <end position="335"/>
    </location>
</feature>
<dbReference type="Gene3D" id="1.20.5.170">
    <property type="match status" value="1"/>
</dbReference>
<dbReference type="Proteomes" id="UP000631114">
    <property type="component" value="Unassembled WGS sequence"/>
</dbReference>
<dbReference type="PANTHER" id="PTHR45967">
    <property type="entry name" value="G-BOX-BINDING FACTOR 3-RELATED"/>
    <property type="match status" value="1"/>
</dbReference>
<protein>
    <recommendedName>
        <fullName evidence="9">BZIP domain-containing protein</fullName>
    </recommendedName>
</protein>
<feature type="region of interest" description="Disordered" evidence="8">
    <location>
        <begin position="238"/>
        <end position="297"/>
    </location>
</feature>
<keyword evidence="7" id="KW-0175">Coiled coil</keyword>
<feature type="coiled-coil region" evidence="7">
    <location>
        <begin position="304"/>
        <end position="345"/>
    </location>
</feature>
<reference evidence="10 11" key="1">
    <citation type="submission" date="2020-10" db="EMBL/GenBank/DDBJ databases">
        <title>The Coptis chinensis genome and diversification of protoberbering-type alkaloids.</title>
        <authorList>
            <person name="Wang B."/>
            <person name="Shu S."/>
            <person name="Song C."/>
            <person name="Liu Y."/>
        </authorList>
    </citation>
    <scope>NUCLEOTIDE SEQUENCE [LARGE SCALE GENOMIC DNA]</scope>
    <source>
        <strain evidence="10">HL-2020</strain>
        <tissue evidence="10">Leaf</tissue>
    </source>
</reference>
<evidence type="ECO:0000256" key="5">
    <source>
        <dbReference type="ARBA" id="ARBA00023163"/>
    </source>
</evidence>
<dbReference type="PANTHER" id="PTHR45967:SF1">
    <property type="entry name" value="G-BOX-BINDING FACTOR 3"/>
    <property type="match status" value="1"/>
</dbReference>